<organism evidence="2 3">
    <name type="scientific">Folsomia candida</name>
    <name type="common">Springtail</name>
    <dbReference type="NCBI Taxonomy" id="158441"/>
    <lineage>
        <taxon>Eukaryota</taxon>
        <taxon>Metazoa</taxon>
        <taxon>Ecdysozoa</taxon>
        <taxon>Arthropoda</taxon>
        <taxon>Hexapoda</taxon>
        <taxon>Collembola</taxon>
        <taxon>Entomobryomorpha</taxon>
        <taxon>Isotomoidea</taxon>
        <taxon>Isotomidae</taxon>
        <taxon>Proisotominae</taxon>
        <taxon>Folsomia</taxon>
    </lineage>
</organism>
<dbReference type="GO" id="GO:0036503">
    <property type="term" value="P:ERAD pathway"/>
    <property type="evidence" value="ECO:0007669"/>
    <property type="project" value="TreeGrafter"/>
</dbReference>
<reference evidence="2 3" key="1">
    <citation type="submission" date="2015-12" db="EMBL/GenBank/DDBJ databases">
        <title>The genome of Folsomia candida.</title>
        <authorList>
            <person name="Faddeeva A."/>
            <person name="Derks M.F."/>
            <person name="Anvar Y."/>
            <person name="Smit S."/>
            <person name="Van Straalen N."/>
            <person name="Roelofs D."/>
        </authorList>
    </citation>
    <scope>NUCLEOTIDE SEQUENCE [LARGE SCALE GENOMIC DNA]</scope>
    <source>
        <strain evidence="2 3">VU population</strain>
        <tissue evidence="2">Whole body</tissue>
    </source>
</reference>
<keyword evidence="1" id="KW-0812">Transmembrane</keyword>
<gene>
    <name evidence="2" type="ORF">Fcan01_06051</name>
</gene>
<sequence length="314" mass="35404">MQLSAIGDLRYEYVSGVSTILSACPGIYCGRIKLPDGNWSSCGSCPRGFRRESTFECAPCDQELSLYDWLYLGFMALLPILLHFSSIDSKLLRHSKTTIGLVICAILEVVIAGSITLLIWDPIGSFKIHACGVNDLSDWYPIFYNPHPNYEETLHCAHEAVYPLYTIVLVFLAMADGFMILTRFIAYFLGIKVAKSIYSGLYFYPILALSHLTLGGIIYYVFPYITIVTSVVSCAYHFAKRTNQGTIILILESLKDWRNVGIILCHWFLHAYGIISITQLENLHRDLYLLVLVPVPALLYVFTSHFTDPDKIGE</sequence>
<dbReference type="AlphaFoldDB" id="A0A226EPQ6"/>
<evidence type="ECO:0000313" key="3">
    <source>
        <dbReference type="Proteomes" id="UP000198287"/>
    </source>
</evidence>
<proteinExistence type="predicted"/>
<comment type="caution">
    <text evidence="2">The sequence shown here is derived from an EMBL/GenBank/DDBJ whole genome shotgun (WGS) entry which is preliminary data.</text>
</comment>
<evidence type="ECO:0000256" key="1">
    <source>
        <dbReference type="SAM" id="Phobius"/>
    </source>
</evidence>
<dbReference type="OMA" id="CPGIYCG"/>
<dbReference type="GO" id="GO:0006986">
    <property type="term" value="P:response to unfolded protein"/>
    <property type="evidence" value="ECO:0007669"/>
    <property type="project" value="InterPro"/>
</dbReference>
<dbReference type="EMBL" id="LNIX01000002">
    <property type="protein sequence ID" value="OXA59603.1"/>
    <property type="molecule type" value="Genomic_DNA"/>
</dbReference>
<feature type="transmembrane region" description="Helical" evidence="1">
    <location>
        <begin position="99"/>
        <end position="120"/>
    </location>
</feature>
<feature type="transmembrane region" description="Helical" evidence="1">
    <location>
        <begin position="69"/>
        <end position="87"/>
    </location>
</feature>
<evidence type="ECO:0000313" key="2">
    <source>
        <dbReference type="EMBL" id="OXA59603.1"/>
    </source>
</evidence>
<dbReference type="OrthoDB" id="5920264at2759"/>
<feature type="transmembrane region" description="Helical" evidence="1">
    <location>
        <begin position="164"/>
        <end position="189"/>
    </location>
</feature>
<protein>
    <submittedName>
        <fullName evidence="2">JNK1/MAPK8-associated membrane protein</fullName>
    </submittedName>
</protein>
<dbReference type="Pfam" id="PF05571">
    <property type="entry name" value="JAMP"/>
    <property type="match status" value="1"/>
</dbReference>
<keyword evidence="1" id="KW-0472">Membrane</keyword>
<dbReference type="Proteomes" id="UP000198287">
    <property type="component" value="Unassembled WGS sequence"/>
</dbReference>
<feature type="transmembrane region" description="Helical" evidence="1">
    <location>
        <begin position="287"/>
        <end position="306"/>
    </location>
</feature>
<dbReference type="InterPro" id="IPR008485">
    <property type="entry name" value="JAMP"/>
</dbReference>
<name>A0A226EPQ6_FOLCA</name>
<dbReference type="PANTHER" id="PTHR12740:SF4">
    <property type="entry name" value="JNK1_MAPK8-ASSOCIATED MEMBRANE PROTEIN"/>
    <property type="match status" value="1"/>
</dbReference>
<dbReference type="GO" id="GO:0016020">
    <property type="term" value="C:membrane"/>
    <property type="evidence" value="ECO:0007669"/>
    <property type="project" value="InterPro"/>
</dbReference>
<dbReference type="GO" id="GO:0031625">
    <property type="term" value="F:ubiquitin protein ligase binding"/>
    <property type="evidence" value="ECO:0007669"/>
    <property type="project" value="TreeGrafter"/>
</dbReference>
<dbReference type="PANTHER" id="PTHR12740">
    <property type="entry name" value="JNK1/MAPK8-ASSOCIATED MEMBRANE PROTEIN"/>
    <property type="match status" value="1"/>
</dbReference>
<accession>A0A226EPQ6</accession>
<keyword evidence="3" id="KW-1185">Reference proteome</keyword>
<keyword evidence="1" id="KW-1133">Transmembrane helix</keyword>